<feature type="domain" description="YqcC-like" evidence="1">
    <location>
        <begin position="7"/>
        <end position="102"/>
    </location>
</feature>
<evidence type="ECO:0000313" key="3">
    <source>
        <dbReference type="Proteomes" id="UP000217771"/>
    </source>
</evidence>
<dbReference type="Gene3D" id="1.20.1440.40">
    <property type="entry name" value="YqcC-like"/>
    <property type="match status" value="1"/>
</dbReference>
<evidence type="ECO:0000313" key="2">
    <source>
        <dbReference type="EMBL" id="PAU76560.1"/>
    </source>
</evidence>
<dbReference type="Proteomes" id="UP000217771">
    <property type="component" value="Unassembled WGS sequence"/>
</dbReference>
<dbReference type="PANTHER" id="PTHR39586">
    <property type="entry name" value="CYTOPLASMIC PROTEIN-RELATED"/>
    <property type="match status" value="1"/>
</dbReference>
<sequence>MNPHQRLDQALRELEATLKAADLWRVEQPSAKALASQQPFCVDSMELPQWLRYVFVARLDALVEAQAPLPASCSVAPAAEVYLRQAQVPAHHLLLVVKAIERVDLVVTEN</sequence>
<dbReference type="AlphaFoldDB" id="A0A2A2EVH0"/>
<dbReference type="OrthoDB" id="8794567at2"/>
<name>A0A2A2EVH0_9GAMM</name>
<dbReference type="InterPro" id="IPR007384">
    <property type="entry name" value="UCP006257"/>
</dbReference>
<accession>A0A2A2EVH0</accession>
<proteinExistence type="predicted"/>
<keyword evidence="3" id="KW-1185">Reference proteome</keyword>
<gene>
    <name evidence="2" type="ORF">CK498_11190</name>
</gene>
<protein>
    <recommendedName>
        <fullName evidence="1">YqcC-like domain-containing protein</fullName>
    </recommendedName>
</protein>
<comment type="caution">
    <text evidence="2">The sequence shown here is derived from an EMBL/GenBank/DDBJ whole genome shotgun (WGS) entry which is preliminary data.</text>
</comment>
<dbReference type="EMBL" id="NSKB01000004">
    <property type="protein sequence ID" value="PAU76560.1"/>
    <property type="molecule type" value="Genomic_DNA"/>
</dbReference>
<dbReference type="RefSeq" id="WP_095620953.1">
    <property type="nucleotide sequence ID" value="NZ_NSKB01000004.1"/>
</dbReference>
<dbReference type="SUPFAM" id="SSF158452">
    <property type="entry name" value="YqcC-like"/>
    <property type="match status" value="1"/>
</dbReference>
<dbReference type="InterPro" id="IPR036814">
    <property type="entry name" value="YqcC-like_sf"/>
</dbReference>
<dbReference type="GO" id="GO:0044010">
    <property type="term" value="P:single-species biofilm formation"/>
    <property type="evidence" value="ECO:0007669"/>
    <property type="project" value="TreeGrafter"/>
</dbReference>
<dbReference type="InterPro" id="IPR023376">
    <property type="entry name" value="YqcC-like_dom"/>
</dbReference>
<evidence type="ECO:0000259" key="1">
    <source>
        <dbReference type="Pfam" id="PF04287"/>
    </source>
</evidence>
<dbReference type="Pfam" id="PF04287">
    <property type="entry name" value="DUF446"/>
    <property type="match status" value="1"/>
</dbReference>
<organism evidence="2 3">
    <name type="scientific">Halomonas salipaludis</name>
    <dbReference type="NCBI Taxonomy" id="2032625"/>
    <lineage>
        <taxon>Bacteria</taxon>
        <taxon>Pseudomonadati</taxon>
        <taxon>Pseudomonadota</taxon>
        <taxon>Gammaproteobacteria</taxon>
        <taxon>Oceanospirillales</taxon>
        <taxon>Halomonadaceae</taxon>
        <taxon>Halomonas</taxon>
    </lineage>
</organism>
<dbReference type="PANTHER" id="PTHR39586:SF1">
    <property type="entry name" value="CYTOPLASMIC PROTEIN"/>
    <property type="match status" value="1"/>
</dbReference>
<reference evidence="2 3" key="1">
    <citation type="submission" date="2017-08" db="EMBL/GenBank/DDBJ databases">
        <title>Halomonas alkalisoli sp. nov., isolated from saline alkaline soil.</title>
        <authorList>
            <person name="Wang D."/>
            <person name="Zhang G."/>
        </authorList>
    </citation>
    <scope>NUCLEOTIDE SEQUENCE [LARGE SCALE GENOMIC DNA]</scope>
    <source>
        <strain evidence="2 3">WRN001</strain>
    </source>
</reference>